<dbReference type="Proteomes" id="UP001141629">
    <property type="component" value="Unassembled WGS sequence"/>
</dbReference>
<protein>
    <recommendedName>
        <fullName evidence="5">Probable hydrogen peroxide-inducible genes activator</fullName>
    </recommendedName>
</protein>
<dbReference type="Pfam" id="PF00126">
    <property type="entry name" value="HTH_1"/>
    <property type="match status" value="1"/>
</dbReference>
<dbReference type="InterPro" id="IPR005119">
    <property type="entry name" value="LysR_subst-bd"/>
</dbReference>
<dbReference type="InterPro" id="IPR000847">
    <property type="entry name" value="LysR_HTH_N"/>
</dbReference>
<dbReference type="InterPro" id="IPR036390">
    <property type="entry name" value="WH_DNA-bd_sf"/>
</dbReference>
<comment type="function">
    <text evidence="6">Required for the induction the katG gene for catalase. Involved in the response to hydrogen peroxide.</text>
</comment>
<evidence type="ECO:0000313" key="8">
    <source>
        <dbReference type="EMBL" id="MCV7419542.1"/>
    </source>
</evidence>
<dbReference type="PROSITE" id="PS50931">
    <property type="entry name" value="HTH_LYSR"/>
    <property type="match status" value="1"/>
</dbReference>
<proteinExistence type="inferred from homology"/>
<gene>
    <name evidence="8" type="ORF">H7K45_03230</name>
</gene>
<name>A0A9X3C1X2_9MYCO</name>
<evidence type="ECO:0000256" key="6">
    <source>
        <dbReference type="ARBA" id="ARBA00056658"/>
    </source>
</evidence>
<dbReference type="SUPFAM" id="SSF46785">
    <property type="entry name" value="Winged helix' DNA-binding domain"/>
    <property type="match status" value="1"/>
</dbReference>
<evidence type="ECO:0000256" key="3">
    <source>
        <dbReference type="ARBA" id="ARBA00023125"/>
    </source>
</evidence>
<dbReference type="PANTHER" id="PTHR30537">
    <property type="entry name" value="HTH-TYPE TRANSCRIPTIONAL REGULATOR"/>
    <property type="match status" value="1"/>
</dbReference>
<evidence type="ECO:0000256" key="1">
    <source>
        <dbReference type="ARBA" id="ARBA00009437"/>
    </source>
</evidence>
<keyword evidence="3" id="KW-0238">DNA-binding</keyword>
<reference evidence="8" key="2">
    <citation type="journal article" date="2022" name="BMC Genomics">
        <title>Comparative genome analysis of mycobacteria focusing on tRNA and non-coding RNA.</title>
        <authorList>
            <person name="Behra P.R.K."/>
            <person name="Pettersson B.M.F."/>
            <person name="Ramesh M."/>
            <person name="Das S."/>
            <person name="Dasgupta S."/>
            <person name="Kirsebom L.A."/>
        </authorList>
    </citation>
    <scope>NUCLEOTIDE SEQUENCE</scope>
    <source>
        <strain evidence="8">DSM 44838</strain>
    </source>
</reference>
<evidence type="ECO:0000313" key="9">
    <source>
        <dbReference type="Proteomes" id="UP001141629"/>
    </source>
</evidence>
<dbReference type="Gene3D" id="3.40.190.290">
    <property type="match status" value="1"/>
</dbReference>
<keyword evidence="4" id="KW-0804">Transcription</keyword>
<evidence type="ECO:0000256" key="2">
    <source>
        <dbReference type="ARBA" id="ARBA00023015"/>
    </source>
</evidence>
<dbReference type="GO" id="GO:0043565">
    <property type="term" value="F:sequence-specific DNA binding"/>
    <property type="evidence" value="ECO:0007669"/>
    <property type="project" value="TreeGrafter"/>
</dbReference>
<dbReference type="GO" id="GO:0006351">
    <property type="term" value="P:DNA-templated transcription"/>
    <property type="evidence" value="ECO:0007669"/>
    <property type="project" value="TreeGrafter"/>
</dbReference>
<dbReference type="EMBL" id="JACKVK010000002">
    <property type="protein sequence ID" value="MCV7419542.1"/>
    <property type="molecule type" value="Genomic_DNA"/>
</dbReference>
<dbReference type="GO" id="GO:0003700">
    <property type="term" value="F:DNA-binding transcription factor activity"/>
    <property type="evidence" value="ECO:0007669"/>
    <property type="project" value="InterPro"/>
</dbReference>
<keyword evidence="2" id="KW-0805">Transcription regulation</keyword>
<comment type="caution">
    <text evidence="8">The sequence shown here is derived from an EMBL/GenBank/DDBJ whole genome shotgun (WGS) entry which is preliminary data.</text>
</comment>
<dbReference type="PANTHER" id="PTHR30537:SF5">
    <property type="entry name" value="HTH-TYPE TRANSCRIPTIONAL ACTIVATOR TTDR-RELATED"/>
    <property type="match status" value="1"/>
</dbReference>
<dbReference type="PRINTS" id="PR00039">
    <property type="entry name" value="HTHLYSR"/>
</dbReference>
<keyword evidence="9" id="KW-1185">Reference proteome</keyword>
<dbReference type="RefSeq" id="WP_263994331.1">
    <property type="nucleotide sequence ID" value="NZ_JACKVK010000002.1"/>
</dbReference>
<dbReference type="InterPro" id="IPR058163">
    <property type="entry name" value="LysR-type_TF_proteobact-type"/>
</dbReference>
<accession>A0A9X3C1X2</accession>
<evidence type="ECO:0000256" key="4">
    <source>
        <dbReference type="ARBA" id="ARBA00023163"/>
    </source>
</evidence>
<sequence length="299" mass="32408">MTEAVGLDDVAVFVAVAECGSFVGAARQLGMPQSSVSRRVAALEKQVGAVLLRRTTRSLSLTSEGQRMVESCASPVAQIRASLEEIGTASSGASDSLSIAVSPYICPDEFRAWVSDFGCERPDIQLNLTVNGNEADFFTDGIDLAIQLGPPRRQGLVSVKLYDVPFRLVVSKEMLRQRPELADLVNPEQLREHVCATILPIDSWPFVSRDGEQRRITPTKLAASSNDPWVAVNAVSRGRGVGFLPEALIDDSFAVIDIAGWTPVPSSVHAVFPERVRNTPKVRSALESVRRRGTEAHSL</sequence>
<dbReference type="Gene3D" id="1.10.10.10">
    <property type="entry name" value="Winged helix-like DNA-binding domain superfamily/Winged helix DNA-binding domain"/>
    <property type="match status" value="1"/>
</dbReference>
<dbReference type="FunFam" id="1.10.10.10:FF:000001">
    <property type="entry name" value="LysR family transcriptional regulator"/>
    <property type="match status" value="1"/>
</dbReference>
<dbReference type="InterPro" id="IPR036388">
    <property type="entry name" value="WH-like_DNA-bd_sf"/>
</dbReference>
<dbReference type="AlphaFoldDB" id="A0A9X3C1X2"/>
<organism evidence="8 9">
    <name type="scientific">Mycobacterium yunnanensis</name>
    <dbReference type="NCBI Taxonomy" id="368477"/>
    <lineage>
        <taxon>Bacteria</taxon>
        <taxon>Bacillati</taxon>
        <taxon>Actinomycetota</taxon>
        <taxon>Actinomycetes</taxon>
        <taxon>Mycobacteriales</taxon>
        <taxon>Mycobacteriaceae</taxon>
        <taxon>Mycobacterium</taxon>
    </lineage>
</organism>
<dbReference type="Pfam" id="PF03466">
    <property type="entry name" value="LysR_substrate"/>
    <property type="match status" value="1"/>
</dbReference>
<dbReference type="SUPFAM" id="SSF53850">
    <property type="entry name" value="Periplasmic binding protein-like II"/>
    <property type="match status" value="1"/>
</dbReference>
<evidence type="ECO:0000259" key="7">
    <source>
        <dbReference type="PROSITE" id="PS50931"/>
    </source>
</evidence>
<comment type="similarity">
    <text evidence="1">Belongs to the LysR transcriptional regulatory family.</text>
</comment>
<evidence type="ECO:0000256" key="5">
    <source>
        <dbReference type="ARBA" id="ARBA00040885"/>
    </source>
</evidence>
<feature type="domain" description="HTH lysR-type" evidence="7">
    <location>
        <begin position="5"/>
        <end position="62"/>
    </location>
</feature>
<reference evidence="8" key="1">
    <citation type="submission" date="2020-07" db="EMBL/GenBank/DDBJ databases">
        <authorList>
            <person name="Pettersson B.M.F."/>
            <person name="Behra P.R.K."/>
            <person name="Ramesh M."/>
            <person name="Das S."/>
            <person name="Dasgupta S."/>
            <person name="Kirsebom L.A."/>
        </authorList>
    </citation>
    <scope>NUCLEOTIDE SEQUENCE</scope>
    <source>
        <strain evidence="8">DSM 44838</strain>
    </source>
</reference>